<evidence type="ECO:0000256" key="1">
    <source>
        <dbReference type="ARBA" id="ARBA00022723"/>
    </source>
</evidence>
<organism evidence="3">
    <name type="scientific">Nymphaea colorata</name>
    <name type="common">pocket water lily</name>
    <dbReference type="NCBI Taxonomy" id="210225"/>
    <lineage>
        <taxon>Eukaryota</taxon>
        <taxon>Viridiplantae</taxon>
        <taxon>Streptophyta</taxon>
        <taxon>Embryophyta</taxon>
        <taxon>Tracheophyta</taxon>
        <taxon>Spermatophyta</taxon>
        <taxon>Magnoliopsida</taxon>
        <taxon>Nymphaeales</taxon>
        <taxon>Nymphaeaceae</taxon>
        <taxon>Nymphaea</taxon>
    </lineage>
</organism>
<name>A0A5K0YU27_9MAGN</name>
<evidence type="ECO:0000256" key="2">
    <source>
        <dbReference type="SAM" id="MobiDB-lite"/>
    </source>
</evidence>
<dbReference type="PANTHER" id="PTHR22814">
    <property type="entry name" value="COPPER TRANSPORT PROTEIN ATOX1-RELATED"/>
    <property type="match status" value="1"/>
</dbReference>
<evidence type="ECO:0000313" key="3">
    <source>
        <dbReference type="EMBL" id="VVV81772.1"/>
    </source>
</evidence>
<accession>A0A5K0YU27</accession>
<proteinExistence type="predicted"/>
<feature type="region of interest" description="Disordered" evidence="2">
    <location>
        <begin position="27"/>
        <end position="55"/>
    </location>
</feature>
<sequence>MEKQKATVTGRVDPKIVLKVLKKKTGKRAALWPNPDQPEKSEEGNAAASEVKAKPSVCGRDESAALLTYFSDENPNSCTIS</sequence>
<protein>
    <recommendedName>
        <fullName evidence="4">HMA domain-containing protein</fullName>
    </recommendedName>
</protein>
<dbReference type="AlphaFoldDB" id="A0A5K0YU27"/>
<gene>
    <name evidence="3" type="ORF">NYM_LOCUS8388</name>
</gene>
<keyword evidence="1" id="KW-0479">Metal-binding</keyword>
<dbReference type="EMBL" id="LR721777">
    <property type="protein sequence ID" value="VVV81772.1"/>
    <property type="molecule type" value="Genomic_DNA"/>
</dbReference>
<evidence type="ECO:0008006" key="4">
    <source>
        <dbReference type="Google" id="ProtNLM"/>
    </source>
</evidence>
<dbReference type="GO" id="GO:0046872">
    <property type="term" value="F:metal ion binding"/>
    <property type="evidence" value="ECO:0007669"/>
    <property type="project" value="UniProtKB-KW"/>
</dbReference>
<reference evidence="3" key="1">
    <citation type="submission" date="2019-09" db="EMBL/GenBank/DDBJ databases">
        <authorList>
            <person name="Zhang L."/>
        </authorList>
    </citation>
    <scope>NUCLEOTIDE SEQUENCE</scope>
</reference>
<dbReference type="Gramene" id="NC12G0185040.1">
    <property type="protein sequence ID" value="NC12G0185040.1:cds"/>
    <property type="gene ID" value="NC12G0185040"/>
</dbReference>
<dbReference type="PANTHER" id="PTHR22814:SF311">
    <property type="entry name" value="OS04G0502000 PROTEIN"/>
    <property type="match status" value="1"/>
</dbReference>